<dbReference type="EMBL" id="BNAW01000062">
    <property type="protein sequence ID" value="GHG44963.1"/>
    <property type="molecule type" value="Genomic_DNA"/>
</dbReference>
<evidence type="ECO:0000313" key="2">
    <source>
        <dbReference type="Proteomes" id="UP000649955"/>
    </source>
</evidence>
<dbReference type="Proteomes" id="UP000649955">
    <property type="component" value="Unassembled WGS sequence"/>
</dbReference>
<comment type="caution">
    <text evidence="1">The sequence shown here is derived from an EMBL/GenBank/DDBJ whole genome shotgun (WGS) entry which is preliminary data.</text>
</comment>
<keyword evidence="2" id="KW-1185">Reference proteome</keyword>
<reference evidence="2" key="1">
    <citation type="journal article" date="2019" name="Int. J. Syst. Evol. Microbiol.">
        <title>The Global Catalogue of Microorganisms (GCM) 10K type strain sequencing project: providing services to taxonomists for standard genome sequencing and annotation.</title>
        <authorList>
            <consortium name="The Broad Institute Genomics Platform"/>
            <consortium name="The Broad Institute Genome Sequencing Center for Infectious Disease"/>
            <person name="Wu L."/>
            <person name="Ma J."/>
        </authorList>
    </citation>
    <scope>NUCLEOTIDE SEQUENCE [LARGE SCALE GENOMIC DNA]</scope>
    <source>
        <strain evidence="2">CGMCC 4.7680</strain>
    </source>
</reference>
<sequence length="218" mass="23265">MPTVYNAFAFPTKLSAAEMADLNRVVAAESFGNSGPDDTALAWMRAHGSFDVGAIRATVVVQAIDQPVRVVGVKALVEKKSAPLSATILYTPPDGSDEVEKADLDLDAQHPAAPVFAQKTISLQPGESTVLDVRASATRFAVVWRIGVDVVADGLAQTVTIGNLDSGPFRTTGLPDRRPKVSGTRGDYVRLYPDPWWFRGSFETPDEKAVYVAGPPPA</sequence>
<proteinExistence type="predicted"/>
<name>A0ABQ3KQV3_9PSEU</name>
<gene>
    <name evidence="1" type="ORF">GCM10017567_79260</name>
</gene>
<accession>A0ABQ3KQV3</accession>
<organism evidence="1 2">
    <name type="scientific">Amycolatopsis bullii</name>
    <dbReference type="NCBI Taxonomy" id="941987"/>
    <lineage>
        <taxon>Bacteria</taxon>
        <taxon>Bacillati</taxon>
        <taxon>Actinomycetota</taxon>
        <taxon>Actinomycetes</taxon>
        <taxon>Pseudonocardiales</taxon>
        <taxon>Pseudonocardiaceae</taxon>
        <taxon>Amycolatopsis</taxon>
    </lineage>
</organism>
<evidence type="ECO:0000313" key="1">
    <source>
        <dbReference type="EMBL" id="GHG44963.1"/>
    </source>
</evidence>
<protein>
    <submittedName>
        <fullName evidence="1">Uncharacterized protein</fullName>
    </submittedName>
</protein>